<keyword evidence="3" id="KW-0804">Transcription</keyword>
<evidence type="ECO:0000313" key="5">
    <source>
        <dbReference type="EMBL" id="RRG24100.1"/>
    </source>
</evidence>
<gene>
    <name evidence="5" type="ORF">DWB61_03000</name>
</gene>
<reference evidence="5 6" key="1">
    <citation type="submission" date="2018-07" db="EMBL/GenBank/DDBJ databases">
        <title>Draft genome sequence of Ancylomarina sp. M1P.</title>
        <authorList>
            <person name="Yadav S."/>
            <person name="Villanueva L."/>
            <person name="Damste J.S.S."/>
        </authorList>
    </citation>
    <scope>NUCLEOTIDE SEQUENCE [LARGE SCALE GENOMIC DNA]</scope>
    <source>
        <strain evidence="5 6">M1P</strain>
    </source>
</reference>
<dbReference type="SMART" id="SM00421">
    <property type="entry name" value="HTH_LUXR"/>
    <property type="match status" value="1"/>
</dbReference>
<dbReference type="CDD" id="cd06170">
    <property type="entry name" value="LuxR_C_like"/>
    <property type="match status" value="1"/>
</dbReference>
<dbReference type="AlphaFoldDB" id="A0A425Y6X3"/>
<dbReference type="PROSITE" id="PS50043">
    <property type="entry name" value="HTH_LUXR_2"/>
    <property type="match status" value="1"/>
</dbReference>
<dbReference type="InterPro" id="IPR035965">
    <property type="entry name" value="PAS-like_dom_sf"/>
</dbReference>
<dbReference type="SUPFAM" id="SSF55785">
    <property type="entry name" value="PYP-like sensor domain (PAS domain)"/>
    <property type="match status" value="1"/>
</dbReference>
<dbReference type="GO" id="GO:0006355">
    <property type="term" value="P:regulation of DNA-templated transcription"/>
    <property type="evidence" value="ECO:0007669"/>
    <property type="project" value="InterPro"/>
</dbReference>
<dbReference type="InterPro" id="IPR036388">
    <property type="entry name" value="WH-like_DNA-bd_sf"/>
</dbReference>
<accession>A0A425Y6X3</accession>
<keyword evidence="1" id="KW-0805">Transcription regulation</keyword>
<dbReference type="EMBL" id="QQWG01000002">
    <property type="protein sequence ID" value="RRG24100.1"/>
    <property type="molecule type" value="Genomic_DNA"/>
</dbReference>
<dbReference type="InterPro" id="IPR000792">
    <property type="entry name" value="Tscrpt_reg_LuxR_C"/>
</dbReference>
<dbReference type="PANTHER" id="PTHR44688:SF16">
    <property type="entry name" value="DNA-BINDING TRANSCRIPTIONAL ACTIVATOR DEVR_DOSR"/>
    <property type="match status" value="1"/>
</dbReference>
<protein>
    <submittedName>
        <fullName evidence="5">DNA-binding response regulator</fullName>
    </submittedName>
</protein>
<feature type="domain" description="HTH luxR-type" evidence="4">
    <location>
        <begin position="168"/>
        <end position="233"/>
    </location>
</feature>
<dbReference type="Proteomes" id="UP000285794">
    <property type="component" value="Unassembled WGS sequence"/>
</dbReference>
<dbReference type="GO" id="GO:0003677">
    <property type="term" value="F:DNA binding"/>
    <property type="evidence" value="ECO:0007669"/>
    <property type="project" value="UniProtKB-KW"/>
</dbReference>
<dbReference type="Gene3D" id="3.30.450.20">
    <property type="entry name" value="PAS domain"/>
    <property type="match status" value="1"/>
</dbReference>
<evidence type="ECO:0000256" key="3">
    <source>
        <dbReference type="ARBA" id="ARBA00023163"/>
    </source>
</evidence>
<dbReference type="SUPFAM" id="SSF46894">
    <property type="entry name" value="C-terminal effector domain of the bipartite response regulators"/>
    <property type="match status" value="1"/>
</dbReference>
<evidence type="ECO:0000256" key="2">
    <source>
        <dbReference type="ARBA" id="ARBA00023125"/>
    </source>
</evidence>
<keyword evidence="6" id="KW-1185">Reference proteome</keyword>
<keyword evidence="2 5" id="KW-0238">DNA-binding</keyword>
<evidence type="ECO:0000256" key="1">
    <source>
        <dbReference type="ARBA" id="ARBA00023015"/>
    </source>
</evidence>
<proteinExistence type="predicted"/>
<evidence type="ECO:0000313" key="6">
    <source>
        <dbReference type="Proteomes" id="UP000285794"/>
    </source>
</evidence>
<organism evidence="5 6">
    <name type="scientific">Ancylomarina euxinus</name>
    <dbReference type="NCBI Taxonomy" id="2283627"/>
    <lineage>
        <taxon>Bacteria</taxon>
        <taxon>Pseudomonadati</taxon>
        <taxon>Bacteroidota</taxon>
        <taxon>Bacteroidia</taxon>
        <taxon>Marinilabiliales</taxon>
        <taxon>Marinifilaceae</taxon>
        <taxon>Ancylomarina</taxon>
    </lineage>
</organism>
<dbReference type="InterPro" id="IPR016032">
    <property type="entry name" value="Sig_transdc_resp-reg_C-effctor"/>
</dbReference>
<name>A0A425Y6X3_9BACT</name>
<dbReference type="Pfam" id="PF00196">
    <property type="entry name" value="GerE"/>
    <property type="match status" value="1"/>
</dbReference>
<evidence type="ECO:0000259" key="4">
    <source>
        <dbReference type="PROSITE" id="PS50043"/>
    </source>
</evidence>
<dbReference type="PRINTS" id="PR00038">
    <property type="entry name" value="HTHLUXR"/>
</dbReference>
<sequence>MMRRRKEKYWEKASRQLVSDLELEDKFHLNGDLKISFDTAYFIMDASNLNVVWASKKSIDILNLPPVVLEGYTFLEYIVKNVHPTDIPKIETYLDLAQQEKDFTFSEILSLKHSDGCWRDIYMNIVVGTRYPNNFPEQLFGCIIDLTNQLSNRPKSKTESLDFKTKKELDLISSLSKREMEILNLIIRGFTDKEIGVELNISYYTADTHRKNIINKLKVKNTACLAYFAGKIGIF</sequence>
<dbReference type="PANTHER" id="PTHR44688">
    <property type="entry name" value="DNA-BINDING TRANSCRIPTIONAL ACTIVATOR DEVR_DOSR"/>
    <property type="match status" value="1"/>
</dbReference>
<dbReference type="Gene3D" id="1.10.10.10">
    <property type="entry name" value="Winged helix-like DNA-binding domain superfamily/Winged helix DNA-binding domain"/>
    <property type="match status" value="1"/>
</dbReference>
<comment type="caution">
    <text evidence="5">The sequence shown here is derived from an EMBL/GenBank/DDBJ whole genome shotgun (WGS) entry which is preliminary data.</text>
</comment>